<dbReference type="Gene3D" id="2.60.40.10">
    <property type="entry name" value="Immunoglobulins"/>
    <property type="match status" value="1"/>
</dbReference>
<dbReference type="EMBL" id="PDCJ01000001">
    <property type="protein sequence ID" value="PEG31224.1"/>
    <property type="molecule type" value="Genomic_DNA"/>
</dbReference>
<evidence type="ECO:0000313" key="1">
    <source>
        <dbReference type="EMBL" id="PEG31224.1"/>
    </source>
</evidence>
<dbReference type="SUPFAM" id="SSF81296">
    <property type="entry name" value="E set domains"/>
    <property type="match status" value="1"/>
</dbReference>
<dbReference type="PANTHER" id="PTHR48098">
    <property type="entry name" value="ENTEROCHELIN ESTERASE-RELATED"/>
    <property type="match status" value="1"/>
</dbReference>
<dbReference type="RefSeq" id="WP_058295382.1">
    <property type="nucleotide sequence ID" value="NZ_CAMRXG010000109.1"/>
</dbReference>
<dbReference type="STRING" id="137838.GCA_001458595_02614"/>
<comment type="caution">
    <text evidence="1">The sequence shown here is derived from an EMBL/GenBank/DDBJ whole genome shotgun (WGS) entry which is preliminary data.</text>
</comment>
<dbReference type="InterPro" id="IPR014756">
    <property type="entry name" value="Ig_E-set"/>
</dbReference>
<dbReference type="InterPro" id="IPR013783">
    <property type="entry name" value="Ig-like_fold"/>
</dbReference>
<dbReference type="InterPro" id="IPR029058">
    <property type="entry name" value="AB_hydrolase_fold"/>
</dbReference>
<dbReference type="Proteomes" id="UP000220840">
    <property type="component" value="Unassembled WGS sequence"/>
</dbReference>
<dbReference type="PANTHER" id="PTHR48098:SF3">
    <property type="entry name" value="IRON(III) ENTEROBACTIN ESTERASE"/>
    <property type="match status" value="1"/>
</dbReference>
<dbReference type="Pfam" id="PF00756">
    <property type="entry name" value="Esterase"/>
    <property type="match status" value="1"/>
</dbReference>
<accession>A0A2A7MHN6</accession>
<dbReference type="OrthoDB" id="9803578at2"/>
<dbReference type="Gene3D" id="3.40.50.1820">
    <property type="entry name" value="alpha/beta hydrolase"/>
    <property type="match status" value="1"/>
</dbReference>
<protein>
    <submittedName>
        <fullName evidence="1">Esterase family protein</fullName>
    </submittedName>
</protein>
<name>A0A2A7MHN6_9CLOT</name>
<dbReference type="InterPro" id="IPR000801">
    <property type="entry name" value="Esterase-like"/>
</dbReference>
<organism evidence="1 2">
    <name type="scientific">Clostridium neonatale</name>
    <dbReference type="NCBI Taxonomy" id="137838"/>
    <lineage>
        <taxon>Bacteria</taxon>
        <taxon>Bacillati</taxon>
        <taxon>Bacillota</taxon>
        <taxon>Clostridia</taxon>
        <taxon>Eubacteriales</taxon>
        <taxon>Clostridiaceae</taxon>
        <taxon>Clostridium</taxon>
    </lineage>
</organism>
<dbReference type="AlphaFoldDB" id="A0A2A7MHN6"/>
<reference evidence="1 2" key="1">
    <citation type="submission" date="2017-10" db="EMBL/GenBank/DDBJ databases">
        <title>Effective Description of Clostridium neonatale sp. nov. linked to necrotizing enterocolitis in neonates and a clarification of species assignable to the genus Clostridium (Prazmowski 1880) emend. Lawson and Rainey 2016.</title>
        <authorList>
            <person name="Bernard K."/>
            <person name="Burdz T."/>
            <person name="Wiebe D."/>
            <person name="Balcewich B."/>
            <person name="Alfa M."/>
            <person name="Bernier A.-M."/>
        </authorList>
    </citation>
    <scope>NUCLEOTIDE SEQUENCE [LARGE SCALE GENOMIC DNA]</scope>
    <source>
        <strain evidence="1 2">LCDC99A005</strain>
    </source>
</reference>
<proteinExistence type="predicted"/>
<dbReference type="InterPro" id="IPR050583">
    <property type="entry name" value="Mycobacterial_A85_antigen"/>
</dbReference>
<evidence type="ECO:0000313" key="2">
    <source>
        <dbReference type="Proteomes" id="UP000220840"/>
    </source>
</evidence>
<sequence length="405" mass="47093">MERTYLKNKKIAQLEKMIKEGHKNAVDVFWGDIEKQGAPLIEDIENDDYNKLVTIIYKEKKPLHNVVLIPPVGMRKLENCILEKLDKTNLWYISYIVRKDISFTYQFSINDPLDNDWNRRWRNVQGDEFNNNKIKHIDKLSGNVRLVPYVALEDAAPRVYIQKNNNYKSGNLCEHVIYSDILKEERKLSVYMPYGYNENCDPYGMLVLNDGFEYINELNALNVLDNLMGSEKIPKIITVFVESTKDRTENLQCSDEFTDFIGKELISYIKENYNVSDNPNKNIIGGYSLGGLAASYIGLRYSDIFGNVLSQSGSYWYKRKEYGDDECTWINHEVNKKEKLPLKFYINVGAIEPKVSMKDTNKAFKDNLINHGYKVKFEEFGSGHDHLYWGETLANGLIYLIKKLI</sequence>
<gene>
    <name evidence="1" type="ORF">CQ394_05725</name>
</gene>
<dbReference type="SUPFAM" id="SSF53474">
    <property type="entry name" value="alpha/beta-Hydrolases"/>
    <property type="match status" value="1"/>
</dbReference>
<keyword evidence="2" id="KW-1185">Reference proteome</keyword>